<accession>X1N2N5</accession>
<dbReference type="AlphaFoldDB" id="X1N2N5"/>
<dbReference type="Pfam" id="PF03599">
    <property type="entry name" value="CdhD"/>
    <property type="match status" value="1"/>
</dbReference>
<evidence type="ECO:0000259" key="1">
    <source>
        <dbReference type="Pfam" id="PF03599"/>
    </source>
</evidence>
<dbReference type="EMBL" id="BARV01017538">
    <property type="protein sequence ID" value="GAI24501.1"/>
    <property type="molecule type" value="Genomic_DNA"/>
</dbReference>
<protein>
    <recommendedName>
        <fullName evidence="1">CO dehydrogenase/acetyl-CoA synthase delta subunit TIM barrel domain-containing protein</fullName>
    </recommendedName>
</protein>
<dbReference type="InterPro" id="IPR016041">
    <property type="entry name" value="Ac-CoA_synth_d_su_TIM-brl"/>
</dbReference>
<organism evidence="2">
    <name type="scientific">marine sediment metagenome</name>
    <dbReference type="NCBI Taxonomy" id="412755"/>
    <lineage>
        <taxon>unclassified sequences</taxon>
        <taxon>metagenomes</taxon>
        <taxon>ecological metagenomes</taxon>
    </lineage>
</organism>
<proteinExistence type="predicted"/>
<sequence length="248" mass="27440">MKVAQKQVDISLCPHLSEESIEILEAASRPPIRLVSIGNHNKIEVGNETVLFRHEKTFYHQPGLVVRIKDTQPLDYAIQLANEVTNYSVDRVGLELRLNGFALANESQNTEKFCKLIKAAVDSTDLPLILVSAEPAIMNLALEEAAQHRPLIYAATKDNWQDMAQLALNYHCPLVVSEPQGLGQLAELSKLVSQKGVEDIILDPGVLDSSNSVDTLTQLRRLAINKSYRPLGYPIITFPCDGTSSIEE</sequence>
<name>X1N2N5_9ZZZZ</name>
<dbReference type="InterPro" id="IPR051069">
    <property type="entry name" value="ACDS_complex_subunit"/>
</dbReference>
<comment type="caution">
    <text evidence="2">The sequence shown here is derived from an EMBL/GenBank/DDBJ whole genome shotgun (WGS) entry which is preliminary data.</text>
</comment>
<dbReference type="SUPFAM" id="SSF51717">
    <property type="entry name" value="Dihydropteroate synthetase-like"/>
    <property type="match status" value="1"/>
</dbReference>
<gene>
    <name evidence="2" type="ORF">S06H3_29867</name>
</gene>
<evidence type="ECO:0000313" key="2">
    <source>
        <dbReference type="EMBL" id="GAI24501.1"/>
    </source>
</evidence>
<dbReference type="PANTHER" id="PTHR36214:SF3">
    <property type="entry name" value="ACETYL-COA DECARBONYLASE_SYNTHASE COMPLEX SUBUNIT GAMMA"/>
    <property type="match status" value="1"/>
</dbReference>
<feature type="non-terminal residue" evidence="2">
    <location>
        <position position="248"/>
    </location>
</feature>
<feature type="domain" description="CO dehydrogenase/acetyl-CoA synthase delta subunit TIM barrel" evidence="1">
    <location>
        <begin position="35"/>
        <end position="240"/>
    </location>
</feature>
<dbReference type="InterPro" id="IPR011005">
    <property type="entry name" value="Dihydropteroate_synth-like_sf"/>
</dbReference>
<reference evidence="2" key="1">
    <citation type="journal article" date="2014" name="Front. Microbiol.">
        <title>High frequency of phylogenetically diverse reductive dehalogenase-homologous genes in deep subseafloor sedimentary metagenomes.</title>
        <authorList>
            <person name="Kawai M."/>
            <person name="Futagami T."/>
            <person name="Toyoda A."/>
            <person name="Takaki Y."/>
            <person name="Nishi S."/>
            <person name="Hori S."/>
            <person name="Arai W."/>
            <person name="Tsubouchi T."/>
            <person name="Morono Y."/>
            <person name="Uchiyama I."/>
            <person name="Ito T."/>
            <person name="Fujiyama A."/>
            <person name="Inagaki F."/>
            <person name="Takami H."/>
        </authorList>
    </citation>
    <scope>NUCLEOTIDE SEQUENCE</scope>
    <source>
        <strain evidence="2">Expedition CK06-06</strain>
    </source>
</reference>
<dbReference type="Gene3D" id="3.20.20.20">
    <property type="entry name" value="Dihydropteroate synthase-like"/>
    <property type="match status" value="1"/>
</dbReference>
<dbReference type="PANTHER" id="PTHR36214">
    <property type="match status" value="1"/>
</dbReference>